<sequence length="203" mass="22822">MALKRKRSSPAFSSPASDASDASDATPQSCPPLSFFYHASKPVDVLLHKPTWSWPTYDDSPAHLNSRTRKRHRDNRPEEAQVRENTINRLFAAQRQHPHAEPVLSQAVTPVPSTHPQRSTLHSFWKLPKATVPMLMDEGNVQTEPSHARCEDCDRRIQVEDAMDLDDSIVGQESRCQTCLRQVCDMCAVLGVRRVCLQCASAH</sequence>
<dbReference type="Proteomes" id="UP000016931">
    <property type="component" value="Unassembled WGS sequence"/>
</dbReference>
<reference evidence="2 3" key="1">
    <citation type="journal article" date="2012" name="PLoS Pathog.">
        <title>Diverse lifestyles and strategies of plant pathogenesis encoded in the genomes of eighteen Dothideomycetes fungi.</title>
        <authorList>
            <person name="Ohm R.A."/>
            <person name="Feau N."/>
            <person name="Henrissat B."/>
            <person name="Schoch C.L."/>
            <person name="Horwitz B.A."/>
            <person name="Barry K.W."/>
            <person name="Condon B.J."/>
            <person name="Copeland A.C."/>
            <person name="Dhillon B."/>
            <person name="Glaser F."/>
            <person name="Hesse C.N."/>
            <person name="Kosti I."/>
            <person name="LaButti K."/>
            <person name="Lindquist E.A."/>
            <person name="Lucas S."/>
            <person name="Salamov A.A."/>
            <person name="Bradshaw R.E."/>
            <person name="Ciuffetti L."/>
            <person name="Hamelin R.C."/>
            <person name="Kema G.H.J."/>
            <person name="Lawrence C."/>
            <person name="Scott J.A."/>
            <person name="Spatafora J.W."/>
            <person name="Turgeon B.G."/>
            <person name="de Wit P.J.G.M."/>
            <person name="Zhong S."/>
            <person name="Goodwin S.B."/>
            <person name="Grigoriev I.V."/>
        </authorList>
    </citation>
    <scope>NUCLEOTIDE SEQUENCE [LARGE SCALE GENOMIC DNA]</scope>
    <source>
        <strain evidence="2 3">SO2202</strain>
    </source>
</reference>
<dbReference type="RefSeq" id="XP_016765928.1">
    <property type="nucleotide sequence ID" value="XM_016910197.1"/>
</dbReference>
<dbReference type="eggNOG" id="ENOG502SFSH">
    <property type="taxonomic scope" value="Eukaryota"/>
</dbReference>
<feature type="region of interest" description="Disordered" evidence="1">
    <location>
        <begin position="1"/>
        <end position="27"/>
    </location>
</feature>
<dbReference type="OrthoDB" id="5336357at2759"/>
<dbReference type="STRING" id="692275.N1QN01"/>
<dbReference type="OMA" id="SDWGNRT"/>
<evidence type="ECO:0000313" key="3">
    <source>
        <dbReference type="Proteomes" id="UP000016931"/>
    </source>
</evidence>
<keyword evidence="3" id="KW-1185">Reference proteome</keyword>
<dbReference type="AlphaFoldDB" id="N1QN01"/>
<protein>
    <submittedName>
        <fullName evidence="2">Uncharacterized protein</fullName>
    </submittedName>
</protein>
<name>N1QN01_SPHMS</name>
<feature type="compositionally biased region" description="Low complexity" evidence="1">
    <location>
        <begin position="9"/>
        <end position="27"/>
    </location>
</feature>
<dbReference type="GeneID" id="27907334"/>
<accession>N1QN01</accession>
<dbReference type="HOGENOM" id="CLU_078568_1_0_1"/>
<evidence type="ECO:0000256" key="1">
    <source>
        <dbReference type="SAM" id="MobiDB-lite"/>
    </source>
</evidence>
<gene>
    <name evidence="2" type="ORF">SEPMUDRAFT_78452</name>
</gene>
<dbReference type="EMBL" id="KB456260">
    <property type="protein sequence ID" value="EMF17807.1"/>
    <property type="molecule type" value="Genomic_DNA"/>
</dbReference>
<feature type="region of interest" description="Disordered" evidence="1">
    <location>
        <begin position="57"/>
        <end position="81"/>
    </location>
</feature>
<evidence type="ECO:0000313" key="2">
    <source>
        <dbReference type="EMBL" id="EMF17807.1"/>
    </source>
</evidence>
<proteinExistence type="predicted"/>
<organism evidence="2 3">
    <name type="scientific">Sphaerulina musiva (strain SO2202)</name>
    <name type="common">Poplar stem canker fungus</name>
    <name type="synonym">Septoria musiva</name>
    <dbReference type="NCBI Taxonomy" id="692275"/>
    <lineage>
        <taxon>Eukaryota</taxon>
        <taxon>Fungi</taxon>
        <taxon>Dikarya</taxon>
        <taxon>Ascomycota</taxon>
        <taxon>Pezizomycotina</taxon>
        <taxon>Dothideomycetes</taxon>
        <taxon>Dothideomycetidae</taxon>
        <taxon>Mycosphaerellales</taxon>
        <taxon>Mycosphaerellaceae</taxon>
        <taxon>Sphaerulina</taxon>
    </lineage>
</organism>